<dbReference type="GO" id="GO:0030655">
    <property type="term" value="P:beta-lactam antibiotic catabolic process"/>
    <property type="evidence" value="ECO:0007669"/>
    <property type="project" value="InterPro"/>
</dbReference>
<dbReference type="KEGG" id="bko:CKF48_08145"/>
<dbReference type="PANTHER" id="PTHR35333:SF3">
    <property type="entry name" value="BETA-LACTAMASE-TYPE TRANSPEPTIDASE FOLD CONTAINING PROTEIN"/>
    <property type="match status" value="1"/>
</dbReference>
<dbReference type="InterPro" id="IPR012338">
    <property type="entry name" value="Beta-lactam/transpept-like"/>
</dbReference>
<dbReference type="GO" id="GO:0046677">
    <property type="term" value="P:response to antibiotic"/>
    <property type="evidence" value="ECO:0007669"/>
    <property type="project" value="InterPro"/>
</dbReference>
<name>A0A248TGQ6_9BACI</name>
<proteinExistence type="predicted"/>
<dbReference type="OrthoDB" id="9775096at2"/>
<dbReference type="PANTHER" id="PTHR35333">
    <property type="entry name" value="BETA-LACTAMASE"/>
    <property type="match status" value="1"/>
</dbReference>
<reference evidence="2 3" key="1">
    <citation type="submission" date="2017-08" db="EMBL/GenBank/DDBJ databases">
        <title>Complete Genome Sequence of Bacillus kochii Oregon-R-modENCODE STRAIN BDGP4, isolated from Drosophila melanogaster gut.</title>
        <authorList>
            <person name="Wan K.H."/>
            <person name="Yu C."/>
            <person name="Park S."/>
            <person name="Hammonds A.S."/>
            <person name="Booth B.W."/>
            <person name="Celniker S.E."/>
        </authorList>
    </citation>
    <scope>NUCLEOTIDE SEQUENCE [LARGE SCALE GENOMIC DNA]</scope>
    <source>
        <strain evidence="2 3">BDGP4</strain>
    </source>
</reference>
<evidence type="ECO:0000313" key="3">
    <source>
        <dbReference type="Proteomes" id="UP000215137"/>
    </source>
</evidence>
<protein>
    <recommendedName>
        <fullName evidence="1">Beta-lactamase class A catalytic domain-containing protein</fullName>
    </recommendedName>
</protein>
<dbReference type="Proteomes" id="UP000215137">
    <property type="component" value="Chromosome"/>
</dbReference>
<dbReference type="Pfam" id="PF13354">
    <property type="entry name" value="Beta-lactamase2"/>
    <property type="match status" value="1"/>
</dbReference>
<sequence length="260" mass="29157">MSKLEVMKQAVNELLQQHCLDAAVHIETDEGILSVNSHQVFSSASLIKVPILLTALREVEKGRLHLEEEVKGGLSVGGAGVLSALSPNPSFTWKDILTLMMIVSDNSATNWIIDRLEMETINRLIKSLNLEQTCLNRKMMDFQAIERGVNNLTSAYDMVQLLRVMKDKGRWIKDSYMLMESIMAKQQFTLLTAELEEESHPNISYGSKSGSLQGVQHDCAYFCHENKYVLAAVLTANLPNQMIGKQLISEIGMAIKRYII</sequence>
<keyword evidence="3" id="KW-1185">Reference proteome</keyword>
<dbReference type="InterPro" id="IPR000871">
    <property type="entry name" value="Beta-lactam_class-A"/>
</dbReference>
<evidence type="ECO:0000313" key="2">
    <source>
        <dbReference type="EMBL" id="ASV67292.1"/>
    </source>
</evidence>
<dbReference type="RefSeq" id="WP_095370866.1">
    <property type="nucleotide sequence ID" value="NZ_CP022983.1"/>
</dbReference>
<dbReference type="SUPFAM" id="SSF56601">
    <property type="entry name" value="beta-lactamase/transpeptidase-like"/>
    <property type="match status" value="1"/>
</dbReference>
<feature type="domain" description="Beta-lactamase class A catalytic" evidence="1">
    <location>
        <begin position="25"/>
        <end position="234"/>
    </location>
</feature>
<organism evidence="2 3">
    <name type="scientific">Cytobacillus kochii</name>
    <dbReference type="NCBI Taxonomy" id="859143"/>
    <lineage>
        <taxon>Bacteria</taxon>
        <taxon>Bacillati</taxon>
        <taxon>Bacillota</taxon>
        <taxon>Bacilli</taxon>
        <taxon>Bacillales</taxon>
        <taxon>Bacillaceae</taxon>
        <taxon>Cytobacillus</taxon>
    </lineage>
</organism>
<dbReference type="Gene3D" id="3.40.710.10">
    <property type="entry name" value="DD-peptidase/beta-lactamase superfamily"/>
    <property type="match status" value="1"/>
</dbReference>
<dbReference type="GO" id="GO:0008800">
    <property type="term" value="F:beta-lactamase activity"/>
    <property type="evidence" value="ECO:0007669"/>
    <property type="project" value="InterPro"/>
</dbReference>
<evidence type="ECO:0000259" key="1">
    <source>
        <dbReference type="Pfam" id="PF13354"/>
    </source>
</evidence>
<accession>A0A248TGQ6</accession>
<dbReference type="EMBL" id="CP022983">
    <property type="protein sequence ID" value="ASV67292.1"/>
    <property type="molecule type" value="Genomic_DNA"/>
</dbReference>
<gene>
    <name evidence="2" type="ORF">CKF48_08145</name>
</gene>
<dbReference type="InterPro" id="IPR045155">
    <property type="entry name" value="Beta-lactam_cat"/>
</dbReference>
<dbReference type="AlphaFoldDB" id="A0A248TGQ6"/>